<dbReference type="InParanoid" id="A0A0G4H5P3"/>
<reference evidence="1 2" key="1">
    <citation type="submission" date="2014-11" db="EMBL/GenBank/DDBJ databases">
        <authorList>
            <person name="Zhu J."/>
            <person name="Qi W."/>
            <person name="Song R."/>
        </authorList>
    </citation>
    <scope>NUCLEOTIDE SEQUENCE [LARGE SCALE GENOMIC DNA]</scope>
</reference>
<proteinExistence type="predicted"/>
<dbReference type="AlphaFoldDB" id="A0A0G4H5P3"/>
<dbReference type="EMBL" id="CDMY01001028">
    <property type="protein sequence ID" value="CEM39152.1"/>
    <property type="molecule type" value="Genomic_DNA"/>
</dbReference>
<organism evidence="1 2">
    <name type="scientific">Vitrella brassicaformis (strain CCMP3155)</name>
    <dbReference type="NCBI Taxonomy" id="1169540"/>
    <lineage>
        <taxon>Eukaryota</taxon>
        <taxon>Sar</taxon>
        <taxon>Alveolata</taxon>
        <taxon>Colpodellida</taxon>
        <taxon>Vitrellaceae</taxon>
        <taxon>Vitrella</taxon>
    </lineage>
</organism>
<dbReference type="VEuPathDB" id="CryptoDB:Vbra_6595"/>
<dbReference type="Proteomes" id="UP000041254">
    <property type="component" value="Unassembled WGS sequence"/>
</dbReference>
<dbReference type="PhylomeDB" id="A0A0G4H5P3"/>
<evidence type="ECO:0000313" key="2">
    <source>
        <dbReference type="Proteomes" id="UP000041254"/>
    </source>
</evidence>
<keyword evidence="2" id="KW-1185">Reference proteome</keyword>
<accession>A0A0G4H5P3</accession>
<name>A0A0G4H5P3_VITBC</name>
<protein>
    <submittedName>
        <fullName evidence="1">Uncharacterized protein</fullName>
    </submittedName>
</protein>
<evidence type="ECO:0000313" key="1">
    <source>
        <dbReference type="EMBL" id="CEM39152.1"/>
    </source>
</evidence>
<sequence>MAGLSHSDEKMTLIWAPPEDVEAIKRVCRPTFVYCHVLKDVIPQKRVLDVYDFWNEHRSALEYLDENCEFEAAAGEKYQIRHSASGTAGLVVFADMSLEHLETPFGFPKDKLKTSSDGKVLLPVVVKVGIGESGVETLAKEKTAYSKLWWLG</sequence>
<gene>
    <name evidence="1" type="ORF">Vbra_6595</name>
</gene>